<accession>A0A2S9WSA8</accession>
<evidence type="ECO:0000256" key="1">
    <source>
        <dbReference type="ARBA" id="ARBA00003989"/>
    </source>
</evidence>
<protein>
    <recommendedName>
        <fullName evidence="2">Curli production assembly/transport component CsgE</fullName>
    </recommendedName>
</protein>
<feature type="signal peptide" evidence="4">
    <location>
        <begin position="1"/>
        <end position="17"/>
    </location>
</feature>
<comment type="function">
    <text evidence="1">May be involved in the biogenesis of curli organelles.</text>
</comment>
<evidence type="ECO:0000256" key="2">
    <source>
        <dbReference type="ARBA" id="ARBA00014024"/>
    </source>
</evidence>
<evidence type="ECO:0000313" key="6">
    <source>
        <dbReference type="Proteomes" id="UP000239532"/>
    </source>
</evidence>
<organism evidence="5 6">
    <name type="scientific">Nonlabens agnitus</name>
    <dbReference type="NCBI Taxonomy" id="870484"/>
    <lineage>
        <taxon>Bacteria</taxon>
        <taxon>Pseudomonadati</taxon>
        <taxon>Bacteroidota</taxon>
        <taxon>Flavobacteriia</taxon>
        <taxon>Flavobacteriales</taxon>
        <taxon>Flavobacteriaceae</taxon>
        <taxon>Nonlabens</taxon>
    </lineage>
</organism>
<dbReference type="Proteomes" id="UP000239532">
    <property type="component" value="Unassembled WGS sequence"/>
</dbReference>
<dbReference type="Gene3D" id="2.60.40.2420">
    <property type="match status" value="1"/>
</dbReference>
<comment type="caution">
    <text evidence="5">The sequence shown here is derived from an EMBL/GenBank/DDBJ whole genome shotgun (WGS) entry which is preliminary data.</text>
</comment>
<feature type="chain" id="PRO_5015466821" description="Curli production assembly/transport component CsgE" evidence="4">
    <location>
        <begin position="18"/>
        <end position="241"/>
    </location>
</feature>
<dbReference type="EMBL" id="MQUC01000003">
    <property type="protein sequence ID" value="PRP66176.1"/>
    <property type="molecule type" value="Genomic_DNA"/>
</dbReference>
<keyword evidence="6" id="KW-1185">Reference proteome</keyword>
<gene>
    <name evidence="5" type="ORF">BST86_03255</name>
</gene>
<dbReference type="RefSeq" id="WP_105982016.1">
    <property type="nucleotide sequence ID" value="NZ_MQUC01000003.1"/>
</dbReference>
<proteinExistence type="predicted"/>
<dbReference type="Pfam" id="PF10627">
    <property type="entry name" value="CsgE"/>
    <property type="match status" value="1"/>
</dbReference>
<dbReference type="OrthoDB" id="1524955at2"/>
<evidence type="ECO:0000256" key="3">
    <source>
        <dbReference type="ARBA" id="ARBA00022729"/>
    </source>
</evidence>
<dbReference type="InterPro" id="IPR053722">
    <property type="entry name" value="Curli_assembly_CsgC/AgfC"/>
</dbReference>
<sequence>MKYALFLLLLITGFSEAQESLYNKTVKAEILMEDQGGFLNITGMASNLTDADQSIHYELAVIKKDTATNNNTKNNQTGRGVLKSKTQGVLSTTKVNLNIPDLLTIMLLIYDEDDKLIGKDLKRIEPNTIQLEKKPVTTYDGIEITGLVTRDIRTAPARRFYDYFYKEYKKYRLNGSKVVTINEQFGQGRFTRIEVLVGTEVIYQFFLNPNLDFIEQMGDYCIRLVYQKFQKDKLIQAQLNN</sequence>
<reference evidence="5 6" key="1">
    <citation type="submission" date="2016-11" db="EMBL/GenBank/DDBJ databases">
        <title>Trade-off between light-utilization and light-protection in marine flavobacteria.</title>
        <authorList>
            <person name="Kumagai Y."/>
        </authorList>
    </citation>
    <scope>NUCLEOTIDE SEQUENCE [LARGE SCALE GENOMIC DNA]</scope>
    <source>
        <strain evidence="5 6">JCM 17109</strain>
    </source>
</reference>
<evidence type="ECO:0000313" key="5">
    <source>
        <dbReference type="EMBL" id="PRP66176.1"/>
    </source>
</evidence>
<evidence type="ECO:0000256" key="4">
    <source>
        <dbReference type="SAM" id="SignalP"/>
    </source>
</evidence>
<name>A0A2S9WSA8_9FLAO</name>
<dbReference type="InterPro" id="IPR018900">
    <property type="entry name" value="Curli_CsgE"/>
</dbReference>
<dbReference type="AlphaFoldDB" id="A0A2S9WSA8"/>
<keyword evidence="3 4" id="KW-0732">Signal</keyword>